<evidence type="ECO:0000256" key="1">
    <source>
        <dbReference type="ARBA" id="ARBA00001947"/>
    </source>
</evidence>
<feature type="transmembrane region" description="Helical" evidence="7">
    <location>
        <begin position="145"/>
        <end position="162"/>
    </location>
</feature>
<dbReference type="EMBL" id="LO017727">
    <property type="protein sequence ID" value="CRH04454.1"/>
    <property type="molecule type" value="Genomic_DNA"/>
</dbReference>
<dbReference type="PANTHER" id="PTHR13325:SF3">
    <property type="entry name" value="MEMBRANE-BOUND TRANSCRIPTION FACTOR SITE-2 PROTEASE"/>
    <property type="match status" value="1"/>
</dbReference>
<dbReference type="InterPro" id="IPR001193">
    <property type="entry name" value="MBTPS2"/>
</dbReference>
<keyword evidence="4 7" id="KW-0812">Transmembrane</keyword>
<dbReference type="Pfam" id="PF02163">
    <property type="entry name" value="Peptidase_M50"/>
    <property type="match status" value="1"/>
</dbReference>
<comment type="subcellular location">
    <subcellularLocation>
        <location evidence="2">Endomembrane system</location>
        <topology evidence="2">Multi-pass membrane protein</topology>
    </subcellularLocation>
</comment>
<gene>
    <name evidence="9" type="ORF">MAGMO_0241</name>
</gene>
<feature type="transmembrane region" description="Helical" evidence="7">
    <location>
        <begin position="206"/>
        <end position="225"/>
    </location>
</feature>
<proteinExistence type="inferred from homology"/>
<evidence type="ECO:0000256" key="5">
    <source>
        <dbReference type="ARBA" id="ARBA00022989"/>
    </source>
</evidence>
<feature type="transmembrane region" description="Helical" evidence="7">
    <location>
        <begin position="246"/>
        <end position="265"/>
    </location>
</feature>
<evidence type="ECO:0000256" key="2">
    <source>
        <dbReference type="ARBA" id="ARBA00004127"/>
    </source>
</evidence>
<dbReference type="PANTHER" id="PTHR13325">
    <property type="entry name" value="PROTEASE M50 MEMBRANE-BOUND TRANSCRIPTION FACTOR SITE 2 PROTEASE"/>
    <property type="match status" value="1"/>
</dbReference>
<evidence type="ECO:0000313" key="9">
    <source>
        <dbReference type="EMBL" id="CRH04454.1"/>
    </source>
</evidence>
<comment type="similarity">
    <text evidence="3">Belongs to the peptidase M50B family.</text>
</comment>
<comment type="cofactor">
    <cofactor evidence="1">
        <name>Zn(2+)</name>
        <dbReference type="ChEBI" id="CHEBI:29105"/>
    </cofactor>
</comment>
<feature type="transmembrane region" description="Helical" evidence="7">
    <location>
        <begin position="174"/>
        <end position="194"/>
    </location>
</feature>
<reference evidence="9" key="1">
    <citation type="submission" date="2015-04" db="EMBL/GenBank/DDBJ databases">
        <authorList>
            <person name="Syromyatnikov M.Y."/>
            <person name="Popov V.N."/>
        </authorList>
    </citation>
    <scope>NUCLEOTIDE SEQUENCE</scope>
    <source>
        <strain evidence="9">MO-1</strain>
    </source>
</reference>
<dbReference type="AlphaFoldDB" id="A0A1S7LEB1"/>
<feature type="transmembrane region" description="Helical" evidence="7">
    <location>
        <begin position="271"/>
        <end position="290"/>
    </location>
</feature>
<feature type="transmembrane region" description="Helical" evidence="7">
    <location>
        <begin position="355"/>
        <end position="373"/>
    </location>
</feature>
<keyword evidence="6 7" id="KW-0472">Membrane</keyword>
<evidence type="ECO:0000259" key="8">
    <source>
        <dbReference type="Pfam" id="PF02163"/>
    </source>
</evidence>
<feature type="transmembrane region" description="Helical" evidence="7">
    <location>
        <begin position="379"/>
        <end position="402"/>
    </location>
</feature>
<dbReference type="GO" id="GO:0012505">
    <property type="term" value="C:endomembrane system"/>
    <property type="evidence" value="ECO:0007669"/>
    <property type="project" value="UniProtKB-SubCell"/>
</dbReference>
<feature type="transmembrane region" description="Helical" evidence="7">
    <location>
        <begin position="414"/>
        <end position="432"/>
    </location>
</feature>
<sequence length="703" mass="79972">MDALPTIRQELDLYPGPQREDGSRTWTLHDPVRHRFFRIGWLEFELLRHWSKGSFGAIKEELDKSTLTISEEQFEEFAQFLTANQLVDTPAQAAIEQADRMEAMQQEKGLSWMVKNYLFFRIPLFHPDWLISKLYPLFSFLYSSLFRQLMLLVSIIAMVLLARQFDQFMSTFMFFFSMEGMAIFFVTILVSKFIHEAGHALTAKHYGLQVPSMGVAFLVMWPVLYTDTSESWKLTDRFQRLHIASGGILAELTLAVIATLVWLFVPDGIVRSAAFYLATISWVMTLAINLNPFMRFDGYYLLADFLDIDNLQTRAFVLAKWWMRGKILGIKAENPEPEILGRTRNIVLTYAYSTWIYRFFLFLGIALLVYTFFFKVLGILLFVVEIFAFILVPIGKELVAWWGLRSSLTMNRNVVTSTLIIGLFLTGILLPWKHPIQAPAELHAVLQTDLYAPNPGQIAQRFVGDGTEVERGTPLMRLISIDLESRKRQANIDILAIQAKLETLESSEENRTNRQILEQQLLEKRSLLLGVEEEIARLVIRAPHGGIYLDVPEGLRNGLWVNPSTLLGRVVDRSQASIKAYAVEDDLHRLELPSTGRFYAQDPEDPAINVSLVEISPSSSNRLESPYQASTYGGGVAVNEDAEGELVTQQAIYTLRLLPSEGENWQPRGRVVTGTVRLEGKPESLFEQAATFVTGILIRESGF</sequence>
<protein>
    <submittedName>
        <fullName evidence="9">Putative Peptidase M50</fullName>
    </submittedName>
</protein>
<dbReference type="GO" id="GO:0004222">
    <property type="term" value="F:metalloendopeptidase activity"/>
    <property type="evidence" value="ECO:0007669"/>
    <property type="project" value="InterPro"/>
</dbReference>
<evidence type="ECO:0000256" key="4">
    <source>
        <dbReference type="ARBA" id="ARBA00022692"/>
    </source>
</evidence>
<dbReference type="GO" id="GO:0016020">
    <property type="term" value="C:membrane"/>
    <property type="evidence" value="ECO:0007669"/>
    <property type="project" value="InterPro"/>
</dbReference>
<dbReference type="GO" id="GO:0005737">
    <property type="term" value="C:cytoplasm"/>
    <property type="evidence" value="ECO:0007669"/>
    <property type="project" value="TreeGrafter"/>
</dbReference>
<evidence type="ECO:0000256" key="3">
    <source>
        <dbReference type="ARBA" id="ARBA00007931"/>
    </source>
</evidence>
<name>A0A1S7LEB1_MAGMO</name>
<evidence type="ECO:0000256" key="6">
    <source>
        <dbReference type="ARBA" id="ARBA00023136"/>
    </source>
</evidence>
<evidence type="ECO:0000256" key="7">
    <source>
        <dbReference type="SAM" id="Phobius"/>
    </source>
</evidence>
<keyword evidence="5 7" id="KW-1133">Transmembrane helix</keyword>
<dbReference type="GO" id="GO:0031293">
    <property type="term" value="P:membrane protein intracellular domain proteolysis"/>
    <property type="evidence" value="ECO:0007669"/>
    <property type="project" value="TreeGrafter"/>
</dbReference>
<organism evidence="9">
    <name type="scientific">Magnetococcus massalia (strain MO-1)</name>
    <dbReference type="NCBI Taxonomy" id="451514"/>
    <lineage>
        <taxon>Bacteria</taxon>
        <taxon>Pseudomonadati</taxon>
        <taxon>Pseudomonadota</taxon>
        <taxon>Magnetococcia</taxon>
        <taxon>Magnetococcales</taxon>
        <taxon>Magnetococcaceae</taxon>
        <taxon>Magnetococcus</taxon>
    </lineage>
</organism>
<dbReference type="InterPro" id="IPR008915">
    <property type="entry name" value="Peptidase_M50"/>
</dbReference>
<feature type="domain" description="Peptidase M50" evidence="8">
    <location>
        <begin position="184"/>
        <end position="265"/>
    </location>
</feature>
<accession>A0A1S7LEB1</accession>